<keyword evidence="2" id="KW-1185">Reference proteome</keyword>
<accession>A0AAV7HPK6</accession>
<gene>
    <name evidence="1" type="ORF">IEQ34_000629</name>
</gene>
<evidence type="ECO:0000313" key="1">
    <source>
        <dbReference type="EMBL" id="KAH0470906.1"/>
    </source>
</evidence>
<name>A0AAV7HPK6_DENCH</name>
<proteinExistence type="predicted"/>
<protein>
    <submittedName>
        <fullName evidence="1">Uncharacterized protein</fullName>
    </submittedName>
</protein>
<sequence length="61" mass="6900">MSIIFIEPKGYYYAYMMPYWVPIFMETSKMECNGPDADGFAGGRGRVWCGCQARAFSGVEL</sequence>
<organism evidence="1 2">
    <name type="scientific">Dendrobium chrysotoxum</name>
    <name type="common">Orchid</name>
    <dbReference type="NCBI Taxonomy" id="161865"/>
    <lineage>
        <taxon>Eukaryota</taxon>
        <taxon>Viridiplantae</taxon>
        <taxon>Streptophyta</taxon>
        <taxon>Embryophyta</taxon>
        <taxon>Tracheophyta</taxon>
        <taxon>Spermatophyta</taxon>
        <taxon>Magnoliopsida</taxon>
        <taxon>Liliopsida</taxon>
        <taxon>Asparagales</taxon>
        <taxon>Orchidaceae</taxon>
        <taxon>Epidendroideae</taxon>
        <taxon>Malaxideae</taxon>
        <taxon>Dendrobiinae</taxon>
        <taxon>Dendrobium</taxon>
    </lineage>
</organism>
<comment type="caution">
    <text evidence="1">The sequence shown here is derived from an EMBL/GenBank/DDBJ whole genome shotgun (WGS) entry which is preliminary data.</text>
</comment>
<dbReference type="AlphaFoldDB" id="A0AAV7HPK6"/>
<dbReference type="Proteomes" id="UP000775213">
    <property type="component" value="Unassembled WGS sequence"/>
</dbReference>
<dbReference type="EMBL" id="JAGFBR010000001">
    <property type="protein sequence ID" value="KAH0470906.1"/>
    <property type="molecule type" value="Genomic_DNA"/>
</dbReference>
<evidence type="ECO:0000313" key="2">
    <source>
        <dbReference type="Proteomes" id="UP000775213"/>
    </source>
</evidence>
<reference evidence="1 2" key="1">
    <citation type="journal article" date="2021" name="Hortic Res">
        <title>Chromosome-scale assembly of the Dendrobium chrysotoxum genome enhances the understanding of orchid evolution.</title>
        <authorList>
            <person name="Zhang Y."/>
            <person name="Zhang G.Q."/>
            <person name="Zhang D."/>
            <person name="Liu X.D."/>
            <person name="Xu X.Y."/>
            <person name="Sun W.H."/>
            <person name="Yu X."/>
            <person name="Zhu X."/>
            <person name="Wang Z.W."/>
            <person name="Zhao X."/>
            <person name="Zhong W.Y."/>
            <person name="Chen H."/>
            <person name="Yin W.L."/>
            <person name="Huang T."/>
            <person name="Niu S.C."/>
            <person name="Liu Z.J."/>
        </authorList>
    </citation>
    <scope>NUCLEOTIDE SEQUENCE [LARGE SCALE GENOMIC DNA]</scope>
    <source>
        <strain evidence="1">Lindl</strain>
    </source>
</reference>